<dbReference type="GO" id="GO:0006813">
    <property type="term" value="P:potassium ion transport"/>
    <property type="evidence" value="ECO:0007669"/>
    <property type="project" value="InterPro"/>
</dbReference>
<feature type="domain" description="RCK C-terminal" evidence="8">
    <location>
        <begin position="313"/>
        <end position="398"/>
    </location>
</feature>
<dbReference type="GO" id="GO:0008324">
    <property type="term" value="F:monoatomic cation transmembrane transporter activity"/>
    <property type="evidence" value="ECO:0007669"/>
    <property type="project" value="InterPro"/>
</dbReference>
<feature type="transmembrane region" description="Helical" evidence="7">
    <location>
        <begin position="132"/>
        <end position="157"/>
    </location>
</feature>
<dbReference type="InterPro" id="IPR051679">
    <property type="entry name" value="DASS-Related_Transporters"/>
</dbReference>
<dbReference type="InterPro" id="IPR036721">
    <property type="entry name" value="RCK_C_sf"/>
</dbReference>
<reference evidence="9 10" key="1">
    <citation type="submission" date="2017-02" db="EMBL/GenBank/DDBJ databases">
        <title>Whole genome sequencing of Metallibacterium scheffleri DSM 24874 (T).</title>
        <authorList>
            <person name="Kumar S."/>
            <person name="Patil P."/>
            <person name="Patil P.B."/>
        </authorList>
    </citation>
    <scope>NUCLEOTIDE SEQUENCE [LARGE SCALE GENOMIC DNA]</scope>
    <source>
        <strain evidence="9 10">DSM 24874</strain>
    </source>
</reference>
<evidence type="ECO:0000259" key="8">
    <source>
        <dbReference type="PROSITE" id="PS51202"/>
    </source>
</evidence>
<dbReference type="OrthoDB" id="9809303at2"/>
<dbReference type="Pfam" id="PF02080">
    <property type="entry name" value="TrkA_C"/>
    <property type="match status" value="1"/>
</dbReference>
<evidence type="ECO:0000256" key="4">
    <source>
        <dbReference type="ARBA" id="ARBA00022737"/>
    </source>
</evidence>
<evidence type="ECO:0000313" key="10">
    <source>
        <dbReference type="Proteomes" id="UP000307749"/>
    </source>
</evidence>
<keyword evidence="3 7" id="KW-0812">Transmembrane</keyword>
<evidence type="ECO:0000256" key="1">
    <source>
        <dbReference type="ARBA" id="ARBA00004141"/>
    </source>
</evidence>
<organism evidence="9 10">
    <name type="scientific">Metallibacterium scheffleri</name>
    <dbReference type="NCBI Taxonomy" id="993689"/>
    <lineage>
        <taxon>Bacteria</taxon>
        <taxon>Pseudomonadati</taxon>
        <taxon>Pseudomonadota</taxon>
        <taxon>Gammaproteobacteria</taxon>
        <taxon>Lysobacterales</taxon>
        <taxon>Rhodanobacteraceae</taxon>
        <taxon>Metallibacterium</taxon>
    </lineage>
</organism>
<feature type="transmembrane region" description="Helical" evidence="7">
    <location>
        <begin position="24"/>
        <end position="41"/>
    </location>
</feature>
<name>A0A4S3KM03_9GAMM</name>
<keyword evidence="5 7" id="KW-1133">Transmembrane helix</keyword>
<keyword evidence="6 7" id="KW-0472">Membrane</keyword>
<feature type="transmembrane region" description="Helical" evidence="7">
    <location>
        <begin position="86"/>
        <end position="111"/>
    </location>
</feature>
<proteinExistence type="predicted"/>
<sequence length="607" mass="64896">MILVLGLVVFTVLMLALEWVRSDITAILVLVVIGVTGLIPTQQVFEGFANSGVQAILAVMIMGVGLDRTGALNAVATVILKAAQGAQWRLLVVINSVTTVLSSIIPSQALAALMIPVASRVSTRSKVPLSKLLLPMACVILTGTNTTLIANTPLIILNGLIESTNRNLPPGANTIPLFGMFTVTPIGVVLAVMGVGFFWLFTDKLFKHAPEDTSTTTPTRTESYFAETYGIDGDVLELIVTADSPLVGMSVVETEALPGAPLILAMKTGNESRLSPPADSMIWVGTVLGVMGPRESIGNFANAHQCRVSPRLRQLSDMFNTTRAGISEAVVPPSSRFIKQTVNDLHLRKRYGISVLAVNRGDKVFRDDVRNVSLRGGDTLVLHSAWTDLTTPREEHDIVVVTDVPQEEARPGKIREALFFFLLAKFLALTELLPLQVAFWVGAAGMLATGVITPNEAYRSVNWKTIFITASLMPLGWAMDQTGAGSWLGQELMVHIGHLPQWGIQASVAVLALALSQVMQNVGATVVMVPIAINIALATGGNPTAYILITAMSVSNTFLISSAHPALTMVAGPGGYRGKDYLRVGLPLTLVYLLTTIVGVDLLYKAF</sequence>
<dbReference type="EMBL" id="MWQO01000036">
    <property type="protein sequence ID" value="THD09770.1"/>
    <property type="molecule type" value="Genomic_DNA"/>
</dbReference>
<comment type="caution">
    <text evidence="9">The sequence shown here is derived from an EMBL/GenBank/DDBJ whole genome shotgun (WGS) entry which is preliminary data.</text>
</comment>
<evidence type="ECO:0000256" key="5">
    <source>
        <dbReference type="ARBA" id="ARBA00022989"/>
    </source>
</evidence>
<accession>A0A4S3KM03</accession>
<dbReference type="SUPFAM" id="SSF116726">
    <property type="entry name" value="TrkA C-terminal domain-like"/>
    <property type="match status" value="2"/>
</dbReference>
<dbReference type="PROSITE" id="PS51202">
    <property type="entry name" value="RCK_C"/>
    <property type="match status" value="2"/>
</dbReference>
<dbReference type="InterPro" id="IPR006037">
    <property type="entry name" value="RCK_C"/>
</dbReference>
<evidence type="ECO:0000256" key="2">
    <source>
        <dbReference type="ARBA" id="ARBA00022448"/>
    </source>
</evidence>
<feature type="transmembrane region" description="Helical" evidence="7">
    <location>
        <begin position="584"/>
        <end position="604"/>
    </location>
</feature>
<evidence type="ECO:0000256" key="7">
    <source>
        <dbReference type="SAM" id="Phobius"/>
    </source>
</evidence>
<evidence type="ECO:0000313" key="9">
    <source>
        <dbReference type="EMBL" id="THD09770.1"/>
    </source>
</evidence>
<feature type="transmembrane region" description="Helical" evidence="7">
    <location>
        <begin position="545"/>
        <end position="564"/>
    </location>
</feature>
<evidence type="ECO:0000256" key="6">
    <source>
        <dbReference type="ARBA" id="ARBA00023136"/>
    </source>
</evidence>
<comment type="subcellular location">
    <subcellularLocation>
        <location evidence="1">Membrane</location>
        <topology evidence="1">Multi-pass membrane protein</topology>
    </subcellularLocation>
</comment>
<gene>
    <name evidence="9" type="ORF">B1806_10620</name>
</gene>
<feature type="transmembrane region" description="Helical" evidence="7">
    <location>
        <begin position="418"/>
        <end position="441"/>
    </location>
</feature>
<feature type="transmembrane region" description="Helical" evidence="7">
    <location>
        <begin position="521"/>
        <end position="538"/>
    </location>
</feature>
<keyword evidence="10" id="KW-1185">Reference proteome</keyword>
<keyword evidence="2" id="KW-0813">Transport</keyword>
<dbReference type="PANTHER" id="PTHR43652">
    <property type="entry name" value="BASIC AMINO ACID ANTIPORTER YFCC-RELATED"/>
    <property type="match status" value="1"/>
</dbReference>
<dbReference type="GO" id="GO:0005886">
    <property type="term" value="C:plasma membrane"/>
    <property type="evidence" value="ECO:0007669"/>
    <property type="project" value="TreeGrafter"/>
</dbReference>
<keyword evidence="4" id="KW-0677">Repeat</keyword>
<dbReference type="Gene3D" id="3.30.70.1450">
    <property type="entry name" value="Regulator of K+ conductance, C-terminal domain"/>
    <property type="match status" value="2"/>
</dbReference>
<feature type="domain" description="RCK C-terminal" evidence="8">
    <location>
        <begin position="223"/>
        <end position="306"/>
    </location>
</feature>
<dbReference type="Pfam" id="PF03600">
    <property type="entry name" value="CitMHS"/>
    <property type="match status" value="1"/>
</dbReference>
<dbReference type="InterPro" id="IPR004680">
    <property type="entry name" value="Cit_transptr-like_dom"/>
</dbReference>
<dbReference type="PANTHER" id="PTHR43652:SF2">
    <property type="entry name" value="BASIC AMINO ACID ANTIPORTER YFCC-RELATED"/>
    <property type="match status" value="1"/>
</dbReference>
<dbReference type="STRING" id="993689.GCA_002077135_01292"/>
<feature type="transmembrane region" description="Helical" evidence="7">
    <location>
        <begin position="48"/>
        <end position="66"/>
    </location>
</feature>
<dbReference type="Proteomes" id="UP000307749">
    <property type="component" value="Unassembled WGS sequence"/>
</dbReference>
<dbReference type="AlphaFoldDB" id="A0A4S3KM03"/>
<feature type="transmembrane region" description="Helical" evidence="7">
    <location>
        <begin position="177"/>
        <end position="201"/>
    </location>
</feature>
<protein>
    <submittedName>
        <fullName evidence="9">SLC13 family permease</fullName>
    </submittedName>
</protein>
<evidence type="ECO:0000256" key="3">
    <source>
        <dbReference type="ARBA" id="ARBA00022692"/>
    </source>
</evidence>